<accession>A0A1X2GZQ6</accession>
<dbReference type="Proteomes" id="UP000242180">
    <property type="component" value="Unassembled WGS sequence"/>
</dbReference>
<feature type="transmembrane region" description="Helical" evidence="10">
    <location>
        <begin position="223"/>
        <end position="243"/>
    </location>
</feature>
<dbReference type="STRING" id="13706.A0A1X2GZQ6"/>
<feature type="transmembrane region" description="Helical" evidence="10">
    <location>
        <begin position="52"/>
        <end position="74"/>
    </location>
</feature>
<protein>
    <recommendedName>
        <fullName evidence="10">Palmitoyltransferase</fullName>
        <ecNumber evidence="10">2.3.1.225</ecNumber>
    </recommendedName>
</protein>
<dbReference type="EC" id="2.3.1.225" evidence="10"/>
<dbReference type="GO" id="GO:0016020">
    <property type="term" value="C:membrane"/>
    <property type="evidence" value="ECO:0007669"/>
    <property type="project" value="UniProtKB-SubCell"/>
</dbReference>
<keyword evidence="8 10" id="KW-0012">Acyltransferase</keyword>
<sequence length="376" mass="43678">MSIACPSLGAIQRNCVRCINTSPVVLLSLIFAWCYWAFHFRLCWRLLQDGRMAQGILYILFFQPQFFMCIWSFWKVTRTSPGTTREALQRRNEEETDEEAFLQDREDVQLLNGHRTEDTTLEGSRSNSTDNSANGNGNVAVLNVDGAESRTSLALRPSTSESRNNAYPLITVKRCGARRYCQKCRLEKYDRTHHCRTCKACILKMDHHCPWVNNCVGYFNYKYFYLFILYASLVCIYTFSTTLPPTIDMLNAPLSIFGLDFNWPVLVFVSAIFGMFLVPFTLFHTRQIFKNRTTIEFYEKANFRMGRSRRGRPDIMRSKYFNPWDMGSRENFEQVMGKNPSRWFLPVGLPRGTGYHFPINDYAYSTLSSEADDGHL</sequence>
<comment type="catalytic activity">
    <reaction evidence="9 10">
        <text>L-cysteinyl-[protein] + hexadecanoyl-CoA = S-hexadecanoyl-L-cysteinyl-[protein] + CoA</text>
        <dbReference type="Rhea" id="RHEA:36683"/>
        <dbReference type="Rhea" id="RHEA-COMP:10131"/>
        <dbReference type="Rhea" id="RHEA-COMP:11032"/>
        <dbReference type="ChEBI" id="CHEBI:29950"/>
        <dbReference type="ChEBI" id="CHEBI:57287"/>
        <dbReference type="ChEBI" id="CHEBI:57379"/>
        <dbReference type="ChEBI" id="CHEBI:74151"/>
        <dbReference type="EC" id="2.3.1.225"/>
    </reaction>
</comment>
<reference evidence="12 13" key="1">
    <citation type="submission" date="2016-07" db="EMBL/GenBank/DDBJ databases">
        <title>Pervasive Adenine N6-methylation of Active Genes in Fungi.</title>
        <authorList>
            <consortium name="DOE Joint Genome Institute"/>
            <person name="Mondo S.J."/>
            <person name="Dannebaum R.O."/>
            <person name="Kuo R.C."/>
            <person name="Labutti K."/>
            <person name="Haridas S."/>
            <person name="Kuo A."/>
            <person name="Salamov A."/>
            <person name="Ahrendt S.R."/>
            <person name="Lipzen A."/>
            <person name="Sullivan W."/>
            <person name="Andreopoulos W.B."/>
            <person name="Clum A."/>
            <person name="Lindquist E."/>
            <person name="Daum C."/>
            <person name="Ramamoorthy G.K."/>
            <person name="Gryganskyi A."/>
            <person name="Culley D."/>
            <person name="Magnuson J.K."/>
            <person name="James T.Y."/>
            <person name="O'Malley M.A."/>
            <person name="Stajich J.E."/>
            <person name="Spatafora J.W."/>
            <person name="Visel A."/>
            <person name="Grigoriev I.V."/>
        </authorList>
    </citation>
    <scope>NUCLEOTIDE SEQUENCE [LARGE SCALE GENOMIC DNA]</scope>
    <source>
        <strain evidence="12 13">NRRL 2496</strain>
    </source>
</reference>
<dbReference type="OMA" id="NCYSSFP"/>
<keyword evidence="6" id="KW-0564">Palmitate</keyword>
<feature type="transmembrane region" description="Helical" evidence="10">
    <location>
        <begin position="263"/>
        <end position="283"/>
    </location>
</feature>
<feature type="transmembrane region" description="Helical" evidence="10">
    <location>
        <begin position="21"/>
        <end position="40"/>
    </location>
</feature>
<evidence type="ECO:0000256" key="8">
    <source>
        <dbReference type="ARBA" id="ARBA00023315"/>
    </source>
</evidence>
<dbReference type="AlphaFoldDB" id="A0A1X2GZQ6"/>
<dbReference type="PROSITE" id="PS50216">
    <property type="entry name" value="DHHC"/>
    <property type="match status" value="1"/>
</dbReference>
<evidence type="ECO:0000256" key="2">
    <source>
        <dbReference type="ARBA" id="ARBA00022679"/>
    </source>
</evidence>
<comment type="subcellular location">
    <subcellularLocation>
        <location evidence="1">Membrane</location>
        <topology evidence="1">Multi-pass membrane protein</topology>
    </subcellularLocation>
</comment>
<keyword evidence="3 10" id="KW-0812">Transmembrane</keyword>
<name>A0A1X2GZQ6_SYNRA</name>
<dbReference type="EMBL" id="MCGN01000013">
    <property type="protein sequence ID" value="ORY90029.1"/>
    <property type="molecule type" value="Genomic_DNA"/>
</dbReference>
<evidence type="ECO:0000256" key="9">
    <source>
        <dbReference type="ARBA" id="ARBA00048048"/>
    </source>
</evidence>
<gene>
    <name evidence="12" type="ORF">BCR43DRAFT_499895</name>
</gene>
<evidence type="ECO:0000256" key="10">
    <source>
        <dbReference type="RuleBase" id="RU079119"/>
    </source>
</evidence>
<dbReference type="OrthoDB" id="9909019at2759"/>
<evidence type="ECO:0000256" key="3">
    <source>
        <dbReference type="ARBA" id="ARBA00022692"/>
    </source>
</evidence>
<evidence type="ECO:0000313" key="12">
    <source>
        <dbReference type="EMBL" id="ORY90029.1"/>
    </source>
</evidence>
<keyword evidence="2 10" id="KW-0808">Transferase</keyword>
<comment type="domain">
    <text evidence="10">The DHHC domain is required for palmitoyltransferase activity.</text>
</comment>
<evidence type="ECO:0000256" key="1">
    <source>
        <dbReference type="ARBA" id="ARBA00004141"/>
    </source>
</evidence>
<keyword evidence="13" id="KW-1185">Reference proteome</keyword>
<evidence type="ECO:0000256" key="6">
    <source>
        <dbReference type="ARBA" id="ARBA00023139"/>
    </source>
</evidence>
<evidence type="ECO:0000256" key="5">
    <source>
        <dbReference type="ARBA" id="ARBA00023136"/>
    </source>
</evidence>
<evidence type="ECO:0000313" key="13">
    <source>
        <dbReference type="Proteomes" id="UP000242180"/>
    </source>
</evidence>
<keyword evidence="7" id="KW-0449">Lipoprotein</keyword>
<dbReference type="PANTHER" id="PTHR12246">
    <property type="entry name" value="PALMITOYLTRANSFERASE ZDHHC16"/>
    <property type="match status" value="1"/>
</dbReference>
<organism evidence="12 13">
    <name type="scientific">Syncephalastrum racemosum</name>
    <name type="common">Filamentous fungus</name>
    <dbReference type="NCBI Taxonomy" id="13706"/>
    <lineage>
        <taxon>Eukaryota</taxon>
        <taxon>Fungi</taxon>
        <taxon>Fungi incertae sedis</taxon>
        <taxon>Mucoromycota</taxon>
        <taxon>Mucoromycotina</taxon>
        <taxon>Mucoromycetes</taxon>
        <taxon>Mucorales</taxon>
        <taxon>Syncephalastraceae</taxon>
        <taxon>Syncephalastrum</taxon>
    </lineage>
</organism>
<dbReference type="GO" id="GO:0019706">
    <property type="term" value="F:protein-cysteine S-palmitoyltransferase activity"/>
    <property type="evidence" value="ECO:0007669"/>
    <property type="project" value="UniProtKB-EC"/>
</dbReference>
<dbReference type="Pfam" id="PF01529">
    <property type="entry name" value="DHHC"/>
    <property type="match status" value="1"/>
</dbReference>
<comment type="caution">
    <text evidence="12">The sequence shown here is derived from an EMBL/GenBank/DDBJ whole genome shotgun (WGS) entry which is preliminary data.</text>
</comment>
<evidence type="ECO:0000256" key="4">
    <source>
        <dbReference type="ARBA" id="ARBA00022989"/>
    </source>
</evidence>
<dbReference type="InParanoid" id="A0A1X2GZQ6"/>
<dbReference type="InterPro" id="IPR001594">
    <property type="entry name" value="Palmitoyltrfase_DHHC"/>
</dbReference>
<comment type="similarity">
    <text evidence="10">Belongs to the DHHC palmitoyltransferase family.</text>
</comment>
<keyword evidence="5 10" id="KW-0472">Membrane</keyword>
<evidence type="ECO:0000256" key="7">
    <source>
        <dbReference type="ARBA" id="ARBA00023288"/>
    </source>
</evidence>
<feature type="domain" description="Palmitoyltransferase DHHC" evidence="11">
    <location>
        <begin position="177"/>
        <end position="300"/>
    </location>
</feature>
<evidence type="ECO:0000259" key="11">
    <source>
        <dbReference type="Pfam" id="PF01529"/>
    </source>
</evidence>
<dbReference type="InterPro" id="IPR039859">
    <property type="entry name" value="PFA4/ZDH16/20/ERF2-like"/>
</dbReference>
<dbReference type="FunCoup" id="A0A1X2GZQ6">
    <property type="interactions" value="230"/>
</dbReference>
<keyword evidence="4 10" id="KW-1133">Transmembrane helix</keyword>
<proteinExistence type="inferred from homology"/>